<reference evidence="1" key="1">
    <citation type="submission" date="2020-07" db="EMBL/GenBank/DDBJ databases">
        <title>Ethylene signaling mediates host invasion by parasitic plants.</title>
        <authorList>
            <person name="Yoshida S."/>
        </authorList>
    </citation>
    <scope>NUCLEOTIDE SEQUENCE</scope>
    <source>
        <strain evidence="1">Okayama</strain>
    </source>
</reference>
<organism evidence="1 2">
    <name type="scientific">Phtheirospermum japonicum</name>
    <dbReference type="NCBI Taxonomy" id="374723"/>
    <lineage>
        <taxon>Eukaryota</taxon>
        <taxon>Viridiplantae</taxon>
        <taxon>Streptophyta</taxon>
        <taxon>Embryophyta</taxon>
        <taxon>Tracheophyta</taxon>
        <taxon>Spermatophyta</taxon>
        <taxon>Magnoliopsida</taxon>
        <taxon>eudicotyledons</taxon>
        <taxon>Gunneridae</taxon>
        <taxon>Pentapetalae</taxon>
        <taxon>asterids</taxon>
        <taxon>lamiids</taxon>
        <taxon>Lamiales</taxon>
        <taxon>Orobanchaceae</taxon>
        <taxon>Orobanchaceae incertae sedis</taxon>
        <taxon>Phtheirospermum</taxon>
    </lineage>
</organism>
<accession>A0A830BNU7</accession>
<dbReference type="EMBL" id="BMAC01000183">
    <property type="protein sequence ID" value="GFP89220.1"/>
    <property type="molecule type" value="Genomic_DNA"/>
</dbReference>
<dbReference type="Proteomes" id="UP000653305">
    <property type="component" value="Unassembled WGS sequence"/>
</dbReference>
<sequence length="94" mass="10523">MFARQQWRFSISRSGGTIIGEREELVVETEANSGGSDAMEAFDLVVRLYVSEGLSVSSSTPTDIHVDLSWQMTLQKLWESLSPGKKVEMQRVQS</sequence>
<dbReference type="AlphaFoldDB" id="A0A830BNU7"/>
<name>A0A830BNU7_9LAMI</name>
<protein>
    <submittedName>
        <fullName evidence="1">Uncharacterized protein</fullName>
    </submittedName>
</protein>
<gene>
    <name evidence="1" type="ORF">PHJA_001065700</name>
</gene>
<keyword evidence="2" id="KW-1185">Reference proteome</keyword>
<comment type="caution">
    <text evidence="1">The sequence shown here is derived from an EMBL/GenBank/DDBJ whole genome shotgun (WGS) entry which is preliminary data.</text>
</comment>
<proteinExistence type="predicted"/>
<evidence type="ECO:0000313" key="2">
    <source>
        <dbReference type="Proteomes" id="UP000653305"/>
    </source>
</evidence>
<evidence type="ECO:0000313" key="1">
    <source>
        <dbReference type="EMBL" id="GFP89220.1"/>
    </source>
</evidence>